<evidence type="ECO:0000313" key="4">
    <source>
        <dbReference type="RefSeq" id="XP_032812993.1"/>
    </source>
</evidence>
<name>A0AAJ7WY51_PETMA</name>
<dbReference type="PANTHER" id="PTHR15673">
    <property type="entry name" value="IQ CALMODULIN-BINDING MOTIF CONTAINING PROTEIN 1"/>
    <property type="match status" value="1"/>
</dbReference>
<dbReference type="InterPro" id="IPR027417">
    <property type="entry name" value="P-loop_NTPase"/>
</dbReference>
<feature type="compositionally biased region" description="Basic and acidic residues" evidence="2">
    <location>
        <begin position="591"/>
        <end position="601"/>
    </location>
</feature>
<dbReference type="InterPro" id="IPR000048">
    <property type="entry name" value="IQ_motif_EF-hand-BS"/>
</dbReference>
<dbReference type="Gene3D" id="1.20.5.190">
    <property type="match status" value="2"/>
</dbReference>
<dbReference type="CDD" id="cd23767">
    <property type="entry name" value="IQCD"/>
    <property type="match status" value="2"/>
</dbReference>
<dbReference type="SMART" id="SM00015">
    <property type="entry name" value="IQ"/>
    <property type="match status" value="4"/>
</dbReference>
<dbReference type="GO" id="GO:0060271">
    <property type="term" value="P:cilium assembly"/>
    <property type="evidence" value="ECO:0007669"/>
    <property type="project" value="InterPro"/>
</dbReference>
<keyword evidence="3" id="KW-1185">Reference proteome</keyword>
<dbReference type="RefSeq" id="XP_032812993.1">
    <property type="nucleotide sequence ID" value="XM_032957102.1"/>
</dbReference>
<dbReference type="SUPFAM" id="SSF52540">
    <property type="entry name" value="P-loop containing nucleoside triphosphate hydrolases"/>
    <property type="match status" value="1"/>
</dbReference>
<keyword evidence="1" id="KW-0175">Coiled coil</keyword>
<proteinExistence type="predicted"/>
<gene>
    <name evidence="4" type="primary">IQCB1</name>
</gene>
<sequence>MSDGEGSKAGASDPVEARVLDVAMRVADAADGDVARELLLLQDVLASAPAGSKESGRIKQLLWYYELVQYLLLVLEKDYSRTQEGWSVAAQIAQILSTCCVGLKPLTDAEEFHSQVLPAALEGMLLLARRLQARMLHARKEEEKNGFLQNFQNVVDSICWLFGGHIELTSRALKSEHLQQLLITDDADTACSTMSLIQNVLRTNRGAVGEVDEKTMNAILDELVYKLAVTSDPRLGGGVARALLCIAESHRPIIASFSTRFKGLQLLLNMWIGKGFEKDFRRLLDLLSAGSNKQAELQHLHKAASVVQSAWRAYRARCRLKKLPHAVTYLQRSFRQKREKERLQSEQQRQQEELRQELIIRRQRAMRTSRQRRLLLLEIVPANEMDRYLALEMTRAAVLIQARWRGFQKRKAFRRDRQLLLQAKAAVTIQRAVRRFLERRHSQQTAASSRSLGWRGMSDARRMELRAHIEEHIQKHPATPMHGEEARELHNHAQALLGQFLLQRQLGRQSEQRRAATLAQINTQAELLANIPIPAQASPRDVEALRSRSGPVAARARQAHSLALRSLRRAWWQRLGEESSTDPDQSSTTWDPERELELAGV</sequence>
<dbReference type="KEGG" id="pmrn:116943847"/>
<evidence type="ECO:0000256" key="2">
    <source>
        <dbReference type="SAM" id="MobiDB-lite"/>
    </source>
</evidence>
<dbReference type="GO" id="GO:0005929">
    <property type="term" value="C:cilium"/>
    <property type="evidence" value="ECO:0007669"/>
    <property type="project" value="TreeGrafter"/>
</dbReference>
<feature type="coiled-coil region" evidence="1">
    <location>
        <begin position="333"/>
        <end position="360"/>
    </location>
</feature>
<dbReference type="CTD" id="9657"/>
<evidence type="ECO:0000256" key="1">
    <source>
        <dbReference type="SAM" id="Coils"/>
    </source>
</evidence>
<dbReference type="InterPro" id="IPR028765">
    <property type="entry name" value="IQCB1"/>
</dbReference>
<protein>
    <submittedName>
        <fullName evidence="4">IQ calmodulin-binding motif-containing protein 1 isoform X1</fullName>
    </submittedName>
</protein>
<dbReference type="GeneID" id="116943847"/>
<reference evidence="4" key="1">
    <citation type="submission" date="2025-08" db="UniProtKB">
        <authorList>
            <consortium name="RefSeq"/>
        </authorList>
    </citation>
    <scope>IDENTIFICATION</scope>
    <source>
        <tissue evidence="4">Sperm</tissue>
    </source>
</reference>
<organism evidence="3 4">
    <name type="scientific">Petromyzon marinus</name>
    <name type="common">Sea lamprey</name>
    <dbReference type="NCBI Taxonomy" id="7757"/>
    <lineage>
        <taxon>Eukaryota</taxon>
        <taxon>Metazoa</taxon>
        <taxon>Chordata</taxon>
        <taxon>Craniata</taxon>
        <taxon>Vertebrata</taxon>
        <taxon>Cyclostomata</taxon>
        <taxon>Hyperoartia</taxon>
        <taxon>Petromyzontiformes</taxon>
        <taxon>Petromyzontidae</taxon>
        <taxon>Petromyzon</taxon>
    </lineage>
</organism>
<evidence type="ECO:0000313" key="3">
    <source>
        <dbReference type="Proteomes" id="UP001318040"/>
    </source>
</evidence>
<feature type="region of interest" description="Disordered" evidence="2">
    <location>
        <begin position="576"/>
        <end position="601"/>
    </location>
</feature>
<accession>A0AAJ7WY51</accession>
<dbReference type="Proteomes" id="UP001318040">
    <property type="component" value="Chromosome 19"/>
</dbReference>
<dbReference type="Pfam" id="PF00612">
    <property type="entry name" value="IQ"/>
    <property type="match status" value="3"/>
</dbReference>
<dbReference type="AlphaFoldDB" id="A0AAJ7WY51"/>
<dbReference type="PANTHER" id="PTHR15673:SF2">
    <property type="entry name" value="IQ CALMODULIN-BINDING MOTIF-CONTAINING PROTEIN 1"/>
    <property type="match status" value="1"/>
</dbReference>
<dbReference type="PROSITE" id="PS50096">
    <property type="entry name" value="IQ"/>
    <property type="match status" value="3"/>
</dbReference>
<dbReference type="GO" id="GO:0005516">
    <property type="term" value="F:calmodulin binding"/>
    <property type="evidence" value="ECO:0007669"/>
    <property type="project" value="InterPro"/>
</dbReference>